<dbReference type="EMBL" id="LHQQ01000177">
    <property type="protein sequence ID" value="KOS40084.1"/>
    <property type="molecule type" value="Genomic_DNA"/>
</dbReference>
<evidence type="ECO:0000313" key="5">
    <source>
        <dbReference type="EMBL" id="KOS40084.1"/>
    </source>
</evidence>
<evidence type="ECO:0000256" key="1">
    <source>
        <dbReference type="ARBA" id="ARBA00003401"/>
    </source>
</evidence>
<dbReference type="GO" id="GO:0008157">
    <property type="term" value="F:protein phosphatase 1 binding"/>
    <property type="evidence" value="ECO:0007669"/>
    <property type="project" value="TreeGrafter"/>
</dbReference>
<feature type="compositionally biased region" description="Basic residues" evidence="4">
    <location>
        <begin position="106"/>
        <end position="118"/>
    </location>
</feature>
<dbReference type="STRING" id="229535.A0A0M8P2P4"/>
<feature type="compositionally biased region" description="Basic and acidic residues" evidence="4">
    <location>
        <begin position="119"/>
        <end position="137"/>
    </location>
</feature>
<reference evidence="5 6" key="1">
    <citation type="submission" date="2015-08" db="EMBL/GenBank/DDBJ databases">
        <title>Genome sequencing of Penicillium nordicum.</title>
        <authorList>
            <person name="Nguyen H.D."/>
            <person name="Seifert K.A."/>
        </authorList>
    </citation>
    <scope>NUCLEOTIDE SEQUENCE [LARGE SCALE GENOMIC DNA]</scope>
    <source>
        <strain evidence="5 6">DAOMC 185683</strain>
    </source>
</reference>
<dbReference type="OrthoDB" id="307488at2759"/>
<comment type="caution">
    <text evidence="5">The sequence shown here is derived from an EMBL/GenBank/DDBJ whole genome shotgun (WGS) entry which is preliminary data.</text>
</comment>
<feature type="compositionally biased region" description="Low complexity" evidence="4">
    <location>
        <begin position="39"/>
        <end position="48"/>
    </location>
</feature>
<dbReference type="Pfam" id="PF07491">
    <property type="entry name" value="PPI_Ypi1"/>
    <property type="match status" value="1"/>
</dbReference>
<evidence type="ECO:0000256" key="2">
    <source>
        <dbReference type="ARBA" id="ARBA00005605"/>
    </source>
</evidence>
<comment type="function">
    <text evidence="1 3">Regulator of type 1 phosphatases which maintains protein phosphatase activity under strict control.</text>
</comment>
<name>A0A0M8P2P4_9EURO</name>
<feature type="compositionally biased region" description="Polar residues" evidence="4">
    <location>
        <begin position="1"/>
        <end position="27"/>
    </location>
</feature>
<dbReference type="Proteomes" id="UP000037696">
    <property type="component" value="Unassembled WGS sequence"/>
</dbReference>
<evidence type="ECO:0000256" key="3">
    <source>
        <dbReference type="RuleBase" id="RU367162"/>
    </source>
</evidence>
<dbReference type="AlphaFoldDB" id="A0A0M8P2P4"/>
<evidence type="ECO:0000313" key="6">
    <source>
        <dbReference type="Proteomes" id="UP000037696"/>
    </source>
</evidence>
<keyword evidence="6" id="KW-1185">Reference proteome</keyword>
<sequence>MSRTRQPTGSNTLRTATESSQDSTTHIPTLRLRAEETPTDTSETTSSSRRIRWSEDVVDNEGMGKKSSKVCCIYHKARPVGESSSEESSSSSSESDSESEDDRRTARVNRTRHTHSHNGARDEREHKHTGSCGEDHKSKSKSKSKRSRRKPSPNAYEKMPKSSRTQNQNQLHARGT</sequence>
<comment type="similarity">
    <text evidence="2 3">Belongs to the YPI1 family.</text>
</comment>
<feature type="compositionally biased region" description="Basic residues" evidence="4">
    <location>
        <begin position="138"/>
        <end position="151"/>
    </location>
</feature>
<organism evidence="5 6">
    <name type="scientific">Penicillium nordicum</name>
    <dbReference type="NCBI Taxonomy" id="229535"/>
    <lineage>
        <taxon>Eukaryota</taxon>
        <taxon>Fungi</taxon>
        <taxon>Dikarya</taxon>
        <taxon>Ascomycota</taxon>
        <taxon>Pezizomycotina</taxon>
        <taxon>Eurotiomycetes</taxon>
        <taxon>Eurotiomycetidae</taxon>
        <taxon>Eurotiales</taxon>
        <taxon>Aspergillaceae</taxon>
        <taxon>Penicillium</taxon>
    </lineage>
</organism>
<feature type="region of interest" description="Disordered" evidence="4">
    <location>
        <begin position="1"/>
        <end position="176"/>
    </location>
</feature>
<dbReference type="PANTHER" id="PTHR20835">
    <property type="entry name" value="E3 UBIQUITIN-PROTEIN LIGASE PPP1R11-RELATED"/>
    <property type="match status" value="1"/>
</dbReference>
<protein>
    <recommendedName>
        <fullName evidence="3">Type 1 phosphatases regulator</fullName>
    </recommendedName>
</protein>
<keyword evidence="3" id="KW-0539">Nucleus</keyword>
<dbReference type="InterPro" id="IPR011107">
    <property type="entry name" value="PPI_Ypi1"/>
</dbReference>
<evidence type="ECO:0000256" key="4">
    <source>
        <dbReference type="SAM" id="MobiDB-lite"/>
    </source>
</evidence>
<gene>
    <name evidence="5" type="ORF">ACN38_g9074</name>
</gene>
<accession>A0A0M8P2P4</accession>
<feature type="compositionally biased region" description="Polar residues" evidence="4">
    <location>
        <begin position="162"/>
        <end position="176"/>
    </location>
</feature>
<dbReference type="PANTHER" id="PTHR20835:SF0">
    <property type="entry name" value="E3 UBIQUITIN-PROTEIN LIGASE PPP1R11"/>
    <property type="match status" value="1"/>
</dbReference>
<feature type="compositionally biased region" description="Low complexity" evidence="4">
    <location>
        <begin position="82"/>
        <end position="94"/>
    </location>
</feature>
<comment type="subcellular location">
    <subcellularLocation>
        <location evidence="3">Nucleus</location>
    </subcellularLocation>
</comment>
<dbReference type="GO" id="GO:0005634">
    <property type="term" value="C:nucleus"/>
    <property type="evidence" value="ECO:0007669"/>
    <property type="project" value="UniProtKB-SubCell"/>
</dbReference>
<proteinExistence type="inferred from homology"/>
<dbReference type="GO" id="GO:0004865">
    <property type="term" value="F:protein serine/threonine phosphatase inhibitor activity"/>
    <property type="evidence" value="ECO:0007669"/>
    <property type="project" value="UniProtKB-UniRule"/>
</dbReference>